<proteinExistence type="predicted"/>
<organism evidence="1 2">
    <name type="scientific">Diphasiastrum complanatum</name>
    <name type="common">Issler's clubmoss</name>
    <name type="synonym">Lycopodium complanatum</name>
    <dbReference type="NCBI Taxonomy" id="34168"/>
    <lineage>
        <taxon>Eukaryota</taxon>
        <taxon>Viridiplantae</taxon>
        <taxon>Streptophyta</taxon>
        <taxon>Embryophyta</taxon>
        <taxon>Tracheophyta</taxon>
        <taxon>Lycopodiopsida</taxon>
        <taxon>Lycopodiales</taxon>
        <taxon>Lycopodiaceae</taxon>
        <taxon>Lycopodioideae</taxon>
        <taxon>Diphasiastrum</taxon>
    </lineage>
</organism>
<evidence type="ECO:0000313" key="2">
    <source>
        <dbReference type="Proteomes" id="UP001162992"/>
    </source>
</evidence>
<dbReference type="EMBL" id="CM055094">
    <property type="protein sequence ID" value="KAJ7562647.1"/>
    <property type="molecule type" value="Genomic_DNA"/>
</dbReference>
<comment type="caution">
    <text evidence="1">The sequence shown here is derived from an EMBL/GenBank/DDBJ whole genome shotgun (WGS) entry which is preliminary data.</text>
</comment>
<name>A0ACC2E841_DIPCM</name>
<accession>A0ACC2E841</accession>
<dbReference type="Proteomes" id="UP001162992">
    <property type="component" value="Chromosome 3"/>
</dbReference>
<protein>
    <submittedName>
        <fullName evidence="1">Uncharacterized protein</fullName>
    </submittedName>
</protein>
<keyword evidence="2" id="KW-1185">Reference proteome</keyword>
<evidence type="ECO:0000313" key="1">
    <source>
        <dbReference type="EMBL" id="KAJ7562647.1"/>
    </source>
</evidence>
<sequence>MVMRVGRRVRLVWLGGKRAALPWICPTSQTCAKQSVEFAVRQGFARSVPSASSQLLQDGVLRRCFRSHLQPRAAVSGTCHIHSVSWKSMSSKDADGTQRDDTEIKQKGQWRKWIEDKLAAKEKNDSIRSSAENHSLSAGTSIGSHPSLEVVGKSNVHGDSQCLNPEDNFELSVLGREVQANDTDDHNSEDGLLGDMEHMNRISSRSTGDLGSFANKDQERAAEGDDFLQELEKIERSVRSGAAEDWRILDDVRYGAVNNDSIELSTDLGDYNATKGMESDLDDDEAIFYRDGLGFVTNTGFLEIPGLGDLENQELDKPYQFRPDRLYYPGQTYAPEDFDISRPTEERDEPISRVKKVHSSGEVWERSDFRNVRFLSQFITDTSRLHPRRTV</sequence>
<reference evidence="2" key="1">
    <citation type="journal article" date="2024" name="Proc. Natl. Acad. Sci. U.S.A.">
        <title>Extraordinary preservation of gene collinearity over three hundred million years revealed in homosporous lycophytes.</title>
        <authorList>
            <person name="Li C."/>
            <person name="Wickell D."/>
            <person name="Kuo L.Y."/>
            <person name="Chen X."/>
            <person name="Nie B."/>
            <person name="Liao X."/>
            <person name="Peng D."/>
            <person name="Ji J."/>
            <person name="Jenkins J."/>
            <person name="Williams M."/>
            <person name="Shu S."/>
            <person name="Plott C."/>
            <person name="Barry K."/>
            <person name="Rajasekar S."/>
            <person name="Grimwood J."/>
            <person name="Han X."/>
            <person name="Sun S."/>
            <person name="Hou Z."/>
            <person name="He W."/>
            <person name="Dai G."/>
            <person name="Sun C."/>
            <person name="Schmutz J."/>
            <person name="Leebens-Mack J.H."/>
            <person name="Li F.W."/>
            <person name="Wang L."/>
        </authorList>
    </citation>
    <scope>NUCLEOTIDE SEQUENCE [LARGE SCALE GENOMIC DNA]</scope>
    <source>
        <strain evidence="2">cv. PW_Plant_1</strain>
    </source>
</reference>
<gene>
    <name evidence="1" type="ORF">O6H91_03G078400</name>
</gene>